<dbReference type="InterPro" id="IPR013783">
    <property type="entry name" value="Ig-like_fold"/>
</dbReference>
<evidence type="ECO:0000256" key="1">
    <source>
        <dbReference type="ARBA" id="ARBA00008005"/>
    </source>
</evidence>
<feature type="domain" description="Tail sheath protein C-terminal" evidence="3">
    <location>
        <begin position="759"/>
        <end position="866"/>
    </location>
</feature>
<sequence length="872" mass="92227">MPQYKAPGVYVEEVERGAKPIEGVGTSTPGFLGETERGPTEPRLVTSYADYQRLFGGVVDGRYLAQAVQGFFQNGGSRCYVGRVTPGNVETATGNLPAIGATVGDLRAEPKTLDFGLVAADQQPTKEVDVEPVAELGDETVTITNLAITGDRSGDFEVVTEVPSEGIAVEAGDPESIAVTFTHPSGESEEDGTTTILEVTVAGEADADDVPLTGEARGDPLESANNDGTFGYSTGKLDFGTVPIGEATARTVTFQNLGSTEVTLGDPGVSVTGAPFGMAQPDAYANQKVPPGGTVEVLVTATPESEGEPTGTLTLEDDSGNPTNVNLEVDGIFTDEVLAEEGGTASNDGTLATATGPQAFGTFVVGNTRKFLLHNRGEADVTLNNVNWSGEGDAFRLREADAIDDGGLTIPGGSSVELTVHAAQATESTAKANLTLGFSYQSGAQTGTVVVVIKADVVESLIELAGVGPGNWGAGVAVTVADASLYDPSANDLFQVAVRYWRDPADRAVARTVLADPGRSLDEAPDPDVEELYDNLSPIAASSDHYGTTLSGNSTLVDVVDENSRDDGPRPANGTVWLDADFPNEAVEAGDYDGDAVDPDDRTGFAAFEQVDEITMVCVPDEHEYSSGLSGKVVTHCTGMGDRVAILNSPPSPDPPGALQPTERSDFAAFYYPWLTVGHPETGRDQDVPPGGHVAGIYARSDQEQGVHKAPANEQVRGIRGLQKTVSKGDQASLNPRGVNCIRTFRGRGTRVWGARTTSSDPAWKYVNVRRLFLFVEESIDEGTQWVVFEPNDEQLWARVRQTIRNFLTSVWQDGALMGTTPEQAFYVKCDRSTMTQNDIDNGRLICEIGIAPVKPAEFVIFRISQKTAGAE</sequence>
<dbReference type="Pfam" id="PF17482">
    <property type="entry name" value="Phage_sheath_1C"/>
    <property type="match status" value="1"/>
</dbReference>
<protein>
    <submittedName>
        <fullName evidence="4">Phage tail sheath C-terminal domain-containing protein</fullName>
    </submittedName>
</protein>
<evidence type="ECO:0000313" key="5">
    <source>
        <dbReference type="Proteomes" id="UP001597092"/>
    </source>
</evidence>
<dbReference type="PANTHER" id="PTHR35861">
    <property type="match status" value="1"/>
</dbReference>
<dbReference type="InterPro" id="IPR035089">
    <property type="entry name" value="Phage_sheath_subtilisin"/>
</dbReference>
<dbReference type="Gene3D" id="2.60.40.10">
    <property type="entry name" value="Immunoglobulins"/>
    <property type="match status" value="1"/>
</dbReference>
<dbReference type="Proteomes" id="UP001597092">
    <property type="component" value="Unassembled WGS sequence"/>
</dbReference>
<dbReference type="PANTHER" id="PTHR35861:SF1">
    <property type="entry name" value="PHAGE TAIL SHEATH PROTEIN"/>
    <property type="match status" value="1"/>
</dbReference>
<organism evidence="4 5">
    <name type="scientific">Halobellus litoreus</name>
    <dbReference type="NCBI Taxonomy" id="755310"/>
    <lineage>
        <taxon>Archaea</taxon>
        <taxon>Methanobacteriati</taxon>
        <taxon>Methanobacteriota</taxon>
        <taxon>Stenosarchaea group</taxon>
        <taxon>Halobacteria</taxon>
        <taxon>Halobacteriales</taxon>
        <taxon>Haloferacaceae</taxon>
        <taxon>Halobellus</taxon>
    </lineage>
</organism>
<name>A0ABD6DXU1_9EURY</name>
<reference evidence="4 5" key="1">
    <citation type="journal article" date="2019" name="Int. J. Syst. Evol. Microbiol.">
        <title>The Global Catalogue of Microorganisms (GCM) 10K type strain sequencing project: providing services to taxonomists for standard genome sequencing and annotation.</title>
        <authorList>
            <consortium name="The Broad Institute Genomics Platform"/>
            <consortium name="The Broad Institute Genome Sequencing Center for Infectious Disease"/>
            <person name="Wu L."/>
            <person name="Ma J."/>
        </authorList>
    </citation>
    <scope>NUCLEOTIDE SEQUENCE [LARGE SCALE GENOMIC DNA]</scope>
    <source>
        <strain evidence="4 5">CGMCC 1.10387</strain>
    </source>
</reference>
<dbReference type="Gene3D" id="3.40.50.11780">
    <property type="match status" value="2"/>
</dbReference>
<comment type="similarity">
    <text evidence="1">Belongs to the myoviridae tail sheath protein family.</text>
</comment>
<gene>
    <name evidence="4" type="ORF">ACFSAS_10625</name>
</gene>
<evidence type="ECO:0000313" key="4">
    <source>
        <dbReference type="EMBL" id="MFD1686066.1"/>
    </source>
</evidence>
<evidence type="ECO:0000259" key="2">
    <source>
        <dbReference type="Pfam" id="PF04984"/>
    </source>
</evidence>
<dbReference type="NCBIfam" id="NF012200">
    <property type="entry name" value="choice_anch_D"/>
    <property type="match status" value="1"/>
</dbReference>
<dbReference type="InterPro" id="IPR020287">
    <property type="entry name" value="Tail_sheath_C"/>
</dbReference>
<proteinExistence type="inferred from homology"/>
<comment type="caution">
    <text evidence="4">The sequence shown here is derived from an EMBL/GenBank/DDBJ whole genome shotgun (WGS) entry which is preliminary data.</text>
</comment>
<feature type="domain" description="Tail sheath protein subtilisin-like" evidence="2">
    <location>
        <begin position="605"/>
        <end position="758"/>
    </location>
</feature>
<dbReference type="EMBL" id="JBHUDP010000003">
    <property type="protein sequence ID" value="MFD1686066.1"/>
    <property type="molecule type" value="Genomic_DNA"/>
</dbReference>
<dbReference type="AlphaFoldDB" id="A0ABD6DXU1"/>
<accession>A0ABD6DXU1</accession>
<keyword evidence="5" id="KW-1185">Reference proteome</keyword>
<dbReference type="RefSeq" id="WP_256308691.1">
    <property type="nucleotide sequence ID" value="NZ_JANHAW010000003.1"/>
</dbReference>
<dbReference type="InterPro" id="IPR052042">
    <property type="entry name" value="Tail_sheath_structural"/>
</dbReference>
<dbReference type="Pfam" id="PF04984">
    <property type="entry name" value="Phage_sheath_1"/>
    <property type="match status" value="1"/>
</dbReference>
<evidence type="ECO:0000259" key="3">
    <source>
        <dbReference type="Pfam" id="PF17482"/>
    </source>
</evidence>